<reference evidence="2" key="1">
    <citation type="submission" date="2014-11" db="EMBL/GenBank/DDBJ databases">
        <authorList>
            <person name="Otto D Thomas"/>
            <person name="Naeem Raeece"/>
        </authorList>
    </citation>
    <scope>NUCLEOTIDE SEQUENCE</scope>
</reference>
<feature type="region of interest" description="Disordered" evidence="1">
    <location>
        <begin position="1"/>
        <end position="79"/>
    </location>
</feature>
<feature type="compositionally biased region" description="Low complexity" evidence="1">
    <location>
        <begin position="26"/>
        <end position="37"/>
    </location>
</feature>
<feature type="compositionally biased region" description="Basic and acidic residues" evidence="1">
    <location>
        <begin position="172"/>
        <end position="181"/>
    </location>
</feature>
<sequence>MEERPPKMDHRDGAAGRGGKERVETVSSPPVVPFSSPMIPPVPSRLDRQSSMCSSSSVGGANSLRAGLGGQSSAVSEHEHPQYPNTFAALLLDEHADLSRWKKAFTFAINRHDVFNYFTPPPPPSSPSAVPSKRERLRTGERLPSCASSSDAVSLPQCASPRFSISLSAGEQKGEREKGQEGRTGNSGSVLSSGGLESVSSENRCDQPMLLQQQEEQGGQGEGEGAIGLSEHGTERSESHLSGEGQTKSLRREQRSSTVSIPSILDWRVLTEKELGGKFQNSQQAQEWASRQV</sequence>
<evidence type="ECO:0000256" key="1">
    <source>
        <dbReference type="SAM" id="MobiDB-lite"/>
    </source>
</evidence>
<organism evidence="2">
    <name type="scientific">Chromera velia CCMP2878</name>
    <dbReference type="NCBI Taxonomy" id="1169474"/>
    <lineage>
        <taxon>Eukaryota</taxon>
        <taxon>Sar</taxon>
        <taxon>Alveolata</taxon>
        <taxon>Colpodellida</taxon>
        <taxon>Chromeraceae</taxon>
        <taxon>Chromera</taxon>
    </lineage>
</organism>
<name>A0A0G4HQI5_9ALVE</name>
<feature type="compositionally biased region" description="Low complexity" evidence="1">
    <location>
        <begin position="186"/>
        <end position="202"/>
    </location>
</feature>
<dbReference type="AlphaFoldDB" id="A0A0G4HQI5"/>
<feature type="region of interest" description="Disordered" evidence="1">
    <location>
        <begin position="119"/>
        <end position="263"/>
    </location>
</feature>
<gene>
    <name evidence="2" type="ORF">Cvel_30202</name>
</gene>
<feature type="non-terminal residue" evidence="2">
    <location>
        <position position="293"/>
    </location>
</feature>
<protein>
    <submittedName>
        <fullName evidence="2">Uncharacterized protein</fullName>
    </submittedName>
</protein>
<feature type="compositionally biased region" description="Basic and acidic residues" evidence="1">
    <location>
        <begin position="132"/>
        <end position="141"/>
    </location>
</feature>
<proteinExistence type="predicted"/>
<feature type="compositionally biased region" description="Basic and acidic residues" evidence="1">
    <location>
        <begin position="1"/>
        <end position="24"/>
    </location>
</feature>
<dbReference type="EMBL" id="CDMZ01003481">
    <property type="protein sequence ID" value="CEM46538.1"/>
    <property type="molecule type" value="Genomic_DNA"/>
</dbReference>
<feature type="compositionally biased region" description="Basic and acidic residues" evidence="1">
    <location>
        <begin position="232"/>
        <end position="241"/>
    </location>
</feature>
<evidence type="ECO:0000313" key="2">
    <source>
        <dbReference type="EMBL" id="CEM46538.1"/>
    </source>
</evidence>
<accession>A0A0G4HQI5</accession>